<keyword evidence="2" id="KW-0812">Transmembrane</keyword>
<feature type="transmembrane region" description="Helical" evidence="2">
    <location>
        <begin position="382"/>
        <end position="402"/>
    </location>
</feature>
<evidence type="ECO:0000256" key="1">
    <source>
        <dbReference type="SAM" id="MobiDB-lite"/>
    </source>
</evidence>
<feature type="transmembrane region" description="Helical" evidence="2">
    <location>
        <begin position="699"/>
        <end position="722"/>
    </location>
</feature>
<dbReference type="HOGENOM" id="CLU_022171_0_0_11"/>
<sequence>MFNLSHWQSLGGQTPETSRQADTEPELGPGLESLPGGGLMVTDPVGAWIQIPAPTRGSKFVKIETIKPKDGNHREGHDPGRVHVRLDARYSPSAGWARGDSSMVAYRSARSLYLRNTAEPPQTGESLTALRLWVEEPAETRLSIRTLIPDVRVPLSINPVRLIAMAALILLVAAFLPGSRLWRTPLDTKSRGQRLALTLALAPLTVWAICSILNDLSTFVPGDFHNPDSYTYDFNQYDHVAQALLQGRPWLDLDQAPGLAAAENPYDIVTRNNLLAQDQKPIYWDYVYWKGHWYSYFGVLPAVLLFMPYRALTSLFHPGGYALPTSAAASILTLLATVAMVLAVIRLLDRHFPGISLASTILSLIAILTGSNIAYLWCRKNFYTVPFAAGLLFVMTGLWIWLGARRVHSTGGTRRWTLADGGGWLHTPGAPEPGWTLSKPRVFLGSLCMAATLGCRPTFIVAGLLAIPIFSQEIKDMASSLHPRTGTSSAKEGVGPSPAVSATLLGTALLPLLIVAAPLLWYNHWRFGSALDFGNRYQMTVVDLTRYHPDLGSLPRLFGYYLFQPLSTKASFPFLRTSPAPLNVWHYTEPGIGGLLVTTPVILVCLILLCSTRVRRNLKDRNLYGLTLLSIPSALLVMIMDAYLGGFSDRYMIDFAWLLALVAVLVISSCDRSGQDTLRKLNGTAGYTDRTDGPAGKPVSFLLTLSCLVSVLLMTGYVLVLLSHFETSIFSTIEVWFTYL</sequence>
<keyword evidence="2" id="KW-0472">Membrane</keyword>
<feature type="transmembrane region" description="Helical" evidence="2">
    <location>
        <begin position="321"/>
        <end position="348"/>
    </location>
</feature>
<protein>
    <recommendedName>
        <fullName evidence="5">Glycosyltransferase</fullName>
    </recommendedName>
</protein>
<name>A0A087VUZ4_9BIFI</name>
<evidence type="ECO:0008006" key="5">
    <source>
        <dbReference type="Google" id="ProtNLM"/>
    </source>
</evidence>
<evidence type="ECO:0000256" key="2">
    <source>
        <dbReference type="SAM" id="Phobius"/>
    </source>
</evidence>
<feature type="transmembrane region" description="Helical" evidence="2">
    <location>
        <begin position="354"/>
        <end position="375"/>
    </location>
</feature>
<feature type="region of interest" description="Disordered" evidence="1">
    <location>
        <begin position="1"/>
        <end position="36"/>
    </location>
</feature>
<dbReference type="KEGG" id="bii:BINDI_0844"/>
<feature type="transmembrane region" description="Helical" evidence="2">
    <location>
        <begin position="162"/>
        <end position="182"/>
    </location>
</feature>
<feature type="transmembrane region" description="Helical" evidence="2">
    <location>
        <begin position="651"/>
        <end position="670"/>
    </location>
</feature>
<feature type="transmembrane region" description="Helical" evidence="2">
    <location>
        <begin position="499"/>
        <end position="522"/>
    </location>
</feature>
<evidence type="ECO:0000313" key="3">
    <source>
        <dbReference type="EMBL" id="AIC92113.1"/>
    </source>
</evidence>
<proteinExistence type="predicted"/>
<keyword evidence="4" id="KW-1185">Reference proteome</keyword>
<reference evidence="3 4" key="1">
    <citation type="journal article" date="2014" name="Appl. Environ. Microbiol.">
        <title>Genomic encyclopedia of type strains of the genus Bifidobacterium.</title>
        <authorList>
            <person name="Milani C."/>
            <person name="Lugli G.A."/>
            <person name="Duranti S."/>
            <person name="Turroni F."/>
            <person name="Bottacini F."/>
            <person name="Mangifesta M."/>
            <person name="Sanchez B."/>
            <person name="Viappiani A."/>
            <person name="Mancabelli L."/>
            <person name="Taminiau B."/>
            <person name="Delcenserie V."/>
            <person name="Barrangou R."/>
            <person name="Margolles A."/>
            <person name="van Sinderen D."/>
            <person name="Ventura M."/>
        </authorList>
    </citation>
    <scope>NUCLEOTIDE SEQUENCE [LARGE SCALE GENOMIC DNA]</scope>
    <source>
        <strain evidence="3 4">LMG 11587</strain>
    </source>
</reference>
<organism evidence="3 4">
    <name type="scientific">Bifidobacterium [indicum] DSM 20214 = LMG 11587</name>
    <dbReference type="NCBI Taxonomy" id="1341694"/>
    <lineage>
        <taxon>Bacteria</taxon>
        <taxon>Bacillati</taxon>
        <taxon>Actinomycetota</taxon>
        <taxon>Actinomycetes</taxon>
        <taxon>Bifidobacteriales</taxon>
        <taxon>Bifidobacteriaceae</taxon>
        <taxon>Bifidobacterium</taxon>
    </lineage>
</organism>
<dbReference type="AlphaFoldDB" id="A0A087VUZ4"/>
<evidence type="ECO:0000313" key="4">
    <source>
        <dbReference type="Proteomes" id="UP000028569"/>
    </source>
</evidence>
<dbReference type="EMBL" id="CP006018">
    <property type="protein sequence ID" value="AIC92113.1"/>
    <property type="molecule type" value="Genomic_DNA"/>
</dbReference>
<dbReference type="Proteomes" id="UP000028569">
    <property type="component" value="Chromosome"/>
</dbReference>
<keyword evidence="2" id="KW-1133">Transmembrane helix</keyword>
<feature type="transmembrane region" description="Helical" evidence="2">
    <location>
        <begin position="591"/>
        <end position="611"/>
    </location>
</feature>
<feature type="transmembrane region" description="Helical" evidence="2">
    <location>
        <begin position="293"/>
        <end position="309"/>
    </location>
</feature>
<feature type="compositionally biased region" description="Polar residues" evidence="1">
    <location>
        <begin position="1"/>
        <end position="20"/>
    </location>
</feature>
<feature type="transmembrane region" description="Helical" evidence="2">
    <location>
        <begin position="623"/>
        <end position="645"/>
    </location>
</feature>
<accession>A0A087VUZ4</accession>
<gene>
    <name evidence="3" type="ORF">BINDI_0844</name>
</gene>